<evidence type="ECO:0000313" key="1">
    <source>
        <dbReference type="EMBL" id="PPQ98947.1"/>
    </source>
</evidence>
<organism evidence="1 2">
    <name type="scientific">Panaeolus cyanescens</name>
    <dbReference type="NCBI Taxonomy" id="181874"/>
    <lineage>
        <taxon>Eukaryota</taxon>
        <taxon>Fungi</taxon>
        <taxon>Dikarya</taxon>
        <taxon>Basidiomycota</taxon>
        <taxon>Agaricomycotina</taxon>
        <taxon>Agaricomycetes</taxon>
        <taxon>Agaricomycetidae</taxon>
        <taxon>Agaricales</taxon>
        <taxon>Agaricineae</taxon>
        <taxon>Galeropsidaceae</taxon>
        <taxon>Panaeolus</taxon>
    </lineage>
</organism>
<dbReference type="Proteomes" id="UP000284842">
    <property type="component" value="Unassembled WGS sequence"/>
</dbReference>
<evidence type="ECO:0000313" key="2">
    <source>
        <dbReference type="Proteomes" id="UP000284842"/>
    </source>
</evidence>
<dbReference type="EMBL" id="NHTK01001373">
    <property type="protein sequence ID" value="PPQ98947.1"/>
    <property type="molecule type" value="Genomic_DNA"/>
</dbReference>
<accession>A0A409Y7D1</accession>
<gene>
    <name evidence="1" type="ORF">CVT24_003574</name>
</gene>
<dbReference type="InParanoid" id="A0A409Y7D1"/>
<dbReference type="AlphaFoldDB" id="A0A409Y7D1"/>
<protein>
    <submittedName>
        <fullName evidence="1">Uncharacterized protein</fullName>
    </submittedName>
</protein>
<proteinExistence type="predicted"/>
<keyword evidence="2" id="KW-1185">Reference proteome</keyword>
<reference evidence="1 2" key="1">
    <citation type="journal article" date="2018" name="Evol. Lett.">
        <title>Horizontal gene cluster transfer increased hallucinogenic mushroom diversity.</title>
        <authorList>
            <person name="Reynolds H.T."/>
            <person name="Vijayakumar V."/>
            <person name="Gluck-Thaler E."/>
            <person name="Korotkin H.B."/>
            <person name="Matheny P.B."/>
            <person name="Slot J.C."/>
        </authorList>
    </citation>
    <scope>NUCLEOTIDE SEQUENCE [LARGE SCALE GENOMIC DNA]</scope>
    <source>
        <strain evidence="1 2">2629</strain>
    </source>
</reference>
<sequence>MAFIIRDPRFSMSVVDSDIPKMHYPRVSYAKQIERRIVSVWKLVTGATRKQPRNSVMFPDFVAVTHRRRSIHPSQAFRTRN</sequence>
<dbReference type="OrthoDB" id="2864141at2759"/>
<name>A0A409Y7D1_9AGAR</name>
<comment type="caution">
    <text evidence="1">The sequence shown here is derived from an EMBL/GenBank/DDBJ whole genome shotgun (WGS) entry which is preliminary data.</text>
</comment>